<proteinExistence type="inferred from homology"/>
<evidence type="ECO:0000259" key="2">
    <source>
        <dbReference type="Pfam" id="PF01575"/>
    </source>
</evidence>
<dbReference type="InterPro" id="IPR029069">
    <property type="entry name" value="HotDog_dom_sf"/>
</dbReference>
<gene>
    <name evidence="3" type="ORF">FH969_01880</name>
</gene>
<accession>A0A5C5BH68</accession>
<organism evidence="3 4">
    <name type="scientific">Miniimonas arenae</name>
    <dbReference type="NCBI Taxonomy" id="676201"/>
    <lineage>
        <taxon>Bacteria</taxon>
        <taxon>Bacillati</taxon>
        <taxon>Actinomycetota</taxon>
        <taxon>Actinomycetes</taxon>
        <taxon>Micrococcales</taxon>
        <taxon>Beutenbergiaceae</taxon>
        <taxon>Miniimonas</taxon>
    </lineage>
</organism>
<name>A0A5C5BH68_9MICO</name>
<dbReference type="PANTHER" id="PTHR43841:SF3">
    <property type="entry name" value="(3R)-HYDROXYACYL-ACP DEHYDRATASE SUBUNIT HADB"/>
    <property type="match status" value="1"/>
</dbReference>
<dbReference type="InterPro" id="IPR002539">
    <property type="entry name" value="MaoC-like_dom"/>
</dbReference>
<evidence type="ECO:0000313" key="4">
    <source>
        <dbReference type="Proteomes" id="UP000313849"/>
    </source>
</evidence>
<dbReference type="PANTHER" id="PTHR43841">
    <property type="entry name" value="3-HYDROXYACYL-THIOESTER DEHYDRATASE HTDX-RELATED"/>
    <property type="match status" value="1"/>
</dbReference>
<evidence type="ECO:0000256" key="1">
    <source>
        <dbReference type="ARBA" id="ARBA00005254"/>
    </source>
</evidence>
<sequence>MVATASVGEGLPDRALRVADVHLDRARLDAYCRLIGETAGEAAPPGFVHVTLFPLQLALMGRADFPLPMLGMVHVANRVEQLRAVRTDDALVATTWARDLVGRPVGSGDRLGTQVELVTEARVGRPDGELVWQGVSTYLAKGVQLPDLALLDRPERPAFSPPVPTGGWTTAKLTSREYATVSGDRNPIHTHALAARAFGFRGTIAHGMDTAARALAALGPLRGEAFTWTAEFAAPVPVPGRVALRLERAEDLDVTAGGVRPGWSMTAWDPRRGALHLRSALALA</sequence>
<dbReference type="Proteomes" id="UP000313849">
    <property type="component" value="Unassembled WGS sequence"/>
</dbReference>
<dbReference type="AlphaFoldDB" id="A0A5C5BH68"/>
<dbReference type="SUPFAM" id="SSF54637">
    <property type="entry name" value="Thioesterase/thiol ester dehydrase-isomerase"/>
    <property type="match status" value="2"/>
</dbReference>
<comment type="caution">
    <text evidence="3">The sequence shown here is derived from an EMBL/GenBank/DDBJ whole genome shotgun (WGS) entry which is preliminary data.</text>
</comment>
<protein>
    <recommendedName>
        <fullName evidence="2">MaoC-like domain-containing protein</fullName>
    </recommendedName>
</protein>
<evidence type="ECO:0000313" key="3">
    <source>
        <dbReference type="EMBL" id="TNU76894.1"/>
    </source>
</evidence>
<feature type="domain" description="MaoC-like" evidence="2">
    <location>
        <begin position="169"/>
        <end position="251"/>
    </location>
</feature>
<comment type="similarity">
    <text evidence="1">Belongs to the enoyl-CoA hydratase/isomerase family.</text>
</comment>
<keyword evidence="4" id="KW-1185">Reference proteome</keyword>
<reference evidence="3 4" key="1">
    <citation type="submission" date="2019-06" db="EMBL/GenBank/DDBJ databases">
        <title>Draft genome sequence of Miniimonas arenae KCTC 19750T isolated from sea sand.</title>
        <authorList>
            <person name="Park S.-J."/>
        </authorList>
    </citation>
    <scope>NUCLEOTIDE SEQUENCE [LARGE SCALE GENOMIC DNA]</scope>
    <source>
        <strain evidence="3 4">KCTC 19750</strain>
    </source>
</reference>
<dbReference type="Gene3D" id="3.10.129.10">
    <property type="entry name" value="Hotdog Thioesterase"/>
    <property type="match status" value="1"/>
</dbReference>
<dbReference type="EMBL" id="VENP01000003">
    <property type="protein sequence ID" value="TNU76894.1"/>
    <property type="molecule type" value="Genomic_DNA"/>
</dbReference>
<dbReference type="Pfam" id="PF01575">
    <property type="entry name" value="MaoC_dehydratas"/>
    <property type="match status" value="1"/>
</dbReference>
<dbReference type="OrthoDB" id="9774179at2"/>